<organism evidence="2 3">
    <name type="scientific">Drosophila kikkawai</name>
    <name type="common">Fruit fly</name>
    <dbReference type="NCBI Taxonomy" id="30033"/>
    <lineage>
        <taxon>Eukaryota</taxon>
        <taxon>Metazoa</taxon>
        <taxon>Ecdysozoa</taxon>
        <taxon>Arthropoda</taxon>
        <taxon>Hexapoda</taxon>
        <taxon>Insecta</taxon>
        <taxon>Pterygota</taxon>
        <taxon>Neoptera</taxon>
        <taxon>Endopterygota</taxon>
        <taxon>Diptera</taxon>
        <taxon>Brachycera</taxon>
        <taxon>Muscomorpha</taxon>
        <taxon>Ephydroidea</taxon>
        <taxon>Drosophilidae</taxon>
        <taxon>Drosophila</taxon>
        <taxon>Sophophora</taxon>
    </lineage>
</organism>
<feature type="transmembrane region" description="Helical" evidence="1">
    <location>
        <begin position="12"/>
        <end position="31"/>
    </location>
</feature>
<dbReference type="RefSeq" id="XP_070142680.1">
    <property type="nucleotide sequence ID" value="XM_070286579.1"/>
</dbReference>
<keyword evidence="2" id="KW-1185">Reference proteome</keyword>
<evidence type="ECO:0000313" key="4">
    <source>
        <dbReference type="RefSeq" id="XP_070142680.1"/>
    </source>
</evidence>
<name>A0A6P4IIV8_DROKI</name>
<dbReference type="RefSeq" id="XP_017023549.1">
    <property type="nucleotide sequence ID" value="XM_017168060.1"/>
</dbReference>
<gene>
    <name evidence="3 4" type="primary">LOC108075554</name>
</gene>
<protein>
    <submittedName>
        <fullName evidence="3">Uncharacterized protein LOC108075554 isoform X1</fullName>
    </submittedName>
    <submittedName>
        <fullName evidence="4">Uncharacterized protein isoform X1</fullName>
    </submittedName>
</protein>
<keyword evidence="1" id="KW-0812">Transmembrane</keyword>
<feature type="transmembrane region" description="Helical" evidence="1">
    <location>
        <begin position="52"/>
        <end position="83"/>
    </location>
</feature>
<dbReference type="AlphaFoldDB" id="A0A6P4IIV8"/>
<keyword evidence="1" id="KW-0472">Membrane</keyword>
<reference evidence="3" key="1">
    <citation type="submission" date="2025-04" db="UniProtKB">
        <authorList>
            <consortium name="RefSeq"/>
        </authorList>
    </citation>
    <scope>IDENTIFICATION</scope>
    <source>
        <strain evidence="4">14028-0561.14</strain>
        <tissue evidence="4">Whole fly</tissue>
    </source>
</reference>
<evidence type="ECO:0000256" key="1">
    <source>
        <dbReference type="SAM" id="Phobius"/>
    </source>
</evidence>
<dbReference type="Proteomes" id="UP001652661">
    <property type="component" value="Chromosome 3R"/>
</dbReference>
<dbReference type="GeneID" id="108075554"/>
<evidence type="ECO:0000313" key="3">
    <source>
        <dbReference type="RefSeq" id="XP_017023549.1"/>
    </source>
</evidence>
<dbReference type="OrthoDB" id="8056972at2759"/>
<accession>A0A6P4IIV8</accession>
<evidence type="ECO:0000313" key="2">
    <source>
        <dbReference type="Proteomes" id="UP001652661"/>
    </source>
</evidence>
<sequence>MLPNSKLKMLFMNVFFILFNVANLNVYHLYADLKSVKVQVDLSTQELWIREIFIFLICGLIVVRFLLCFVGLASRVVAIYPILTNSQAELLMPTIVVQAIDNVILNLYEIILGYCSLCYLFPESTAVFVFFLFKMLLKIACSIAVLNIYSDQHNYLASMVSFNEESNSLGPDSVDEIELANHNLL</sequence>
<keyword evidence="1" id="KW-1133">Transmembrane helix</keyword>
<feature type="transmembrane region" description="Helical" evidence="1">
    <location>
        <begin position="128"/>
        <end position="149"/>
    </location>
</feature>
<proteinExistence type="predicted"/>